<keyword evidence="1" id="KW-0808">Transferase</keyword>
<feature type="non-terminal residue" evidence="1">
    <location>
        <position position="646"/>
    </location>
</feature>
<dbReference type="EC" id="2.7.11.25" evidence="1"/>
<keyword evidence="2" id="KW-1185">Reference proteome</keyword>
<protein>
    <submittedName>
        <fullName evidence="1">ATP binding</fullName>
        <ecNumber evidence="1">2.7.11.25</ecNumber>
    </submittedName>
</protein>
<proteinExistence type="predicted"/>
<reference evidence="1" key="1">
    <citation type="submission" date="2022-07" db="EMBL/GenBank/DDBJ databases">
        <title>Phylogenomic reconstructions and comparative analyses of Kickxellomycotina fungi.</title>
        <authorList>
            <person name="Reynolds N.K."/>
            <person name="Stajich J.E."/>
            <person name="Barry K."/>
            <person name="Grigoriev I.V."/>
            <person name="Crous P."/>
            <person name="Smith M.E."/>
        </authorList>
    </citation>
    <scope>NUCLEOTIDE SEQUENCE</scope>
    <source>
        <strain evidence="1">BCRC 34780</strain>
    </source>
</reference>
<sequence>MRSSAAWPQSLARLSTGLDDAAAGTGEARYTLQQVMQWSEQRVCQWVQEQGFAKYAGAFREQQVNGEALVELDYGLLKELSVRTVGERVRLNLAIRRLRQQCLQTDARNASHGRSSRSATLDSVSGPSAFAVHAGADTVASPGPLSAASMGTAAGAEPSTAGTFGLVSALPGSAGSRKELPILPRASMSFNSIGLSDIGESVSGGGGGGGAGSARPNGNSSVLHRANTDTHTFGARDQRAPDHTSVLASATVRKPKTATAPGQPHRLPNPLLSTPPHKPAAVQPLVPLSAPVPRQRAPLAVASQPSLRRGPHRTTKAVSPAPVLSSAAGSSASVSPSPSARRLPPLRELRTEHGGDIERLGFQLQEFFGTDISVAHLADSLSVRTWQITVAGPENRVRQVQIANTNSATAILDRVRRAFGLDSDIDGDQYSLFSMTSEGGGARCLSNEELARMFADPDSTPPEKFFLRKRHQLSRPPIGLKRYEHLQRAIERLGNIIPSTPPPPPPLLASTVSLPQQLLQRPSTKWESTTEKLTKILGERPPSEFVSLNVEKYFPGNEARARHSIMRRRKNESQEAAAAAAAAATGTGPDGHDSVGRSSRRQSRANRRASRTSVRTMQSRIRSLTLGSDERLSGFSNNLEPIKESL</sequence>
<organism evidence="1 2">
    <name type="scientific">Coemansia helicoidea</name>
    <dbReference type="NCBI Taxonomy" id="1286919"/>
    <lineage>
        <taxon>Eukaryota</taxon>
        <taxon>Fungi</taxon>
        <taxon>Fungi incertae sedis</taxon>
        <taxon>Zoopagomycota</taxon>
        <taxon>Kickxellomycotina</taxon>
        <taxon>Kickxellomycetes</taxon>
        <taxon>Kickxellales</taxon>
        <taxon>Kickxellaceae</taxon>
        <taxon>Coemansia</taxon>
    </lineage>
</organism>
<dbReference type="EMBL" id="JANBUN010000866">
    <property type="protein sequence ID" value="KAJ2800902.1"/>
    <property type="molecule type" value="Genomic_DNA"/>
</dbReference>
<evidence type="ECO:0000313" key="2">
    <source>
        <dbReference type="Proteomes" id="UP001140087"/>
    </source>
</evidence>
<comment type="caution">
    <text evidence="1">The sequence shown here is derived from an EMBL/GenBank/DDBJ whole genome shotgun (WGS) entry which is preliminary data.</text>
</comment>
<dbReference type="Proteomes" id="UP001140087">
    <property type="component" value="Unassembled WGS sequence"/>
</dbReference>
<name>A0ACC1L5B3_9FUNG</name>
<evidence type="ECO:0000313" key="1">
    <source>
        <dbReference type="EMBL" id="KAJ2800902.1"/>
    </source>
</evidence>
<gene>
    <name evidence="1" type="primary">STE11_1</name>
    <name evidence="1" type="ORF">H4R21_002996</name>
</gene>
<accession>A0ACC1L5B3</accession>